<evidence type="ECO:0000313" key="2">
    <source>
        <dbReference type="EMBL" id="OOM75116.1"/>
    </source>
</evidence>
<evidence type="ECO:0000313" key="3">
    <source>
        <dbReference type="Proteomes" id="UP000190890"/>
    </source>
</evidence>
<dbReference type="EMBL" id="LZZM01000190">
    <property type="protein sequence ID" value="OOM75116.1"/>
    <property type="molecule type" value="Genomic_DNA"/>
</dbReference>
<dbReference type="InterPro" id="IPR003497">
    <property type="entry name" value="BRO_N_domain"/>
</dbReference>
<dbReference type="AlphaFoldDB" id="A0A1S8TBK4"/>
<dbReference type="SMART" id="SM01040">
    <property type="entry name" value="Bro-N"/>
    <property type="match status" value="1"/>
</dbReference>
<accession>A0A1S8TBK4</accession>
<reference evidence="2 3" key="1">
    <citation type="submission" date="2016-05" db="EMBL/GenBank/DDBJ databases">
        <title>Microbial solvent formation.</title>
        <authorList>
            <person name="Poehlein A."/>
            <person name="Montoya Solano J.D."/>
            <person name="Flitsch S."/>
            <person name="Krabben P."/>
            <person name="Duerre P."/>
            <person name="Daniel R."/>
        </authorList>
    </citation>
    <scope>NUCLEOTIDE SEQUENCE [LARGE SCALE GENOMIC DNA]</scope>
    <source>
        <strain evidence="2 3">DSM 2619</strain>
    </source>
</reference>
<protein>
    <recommendedName>
        <fullName evidence="1">Bro-N domain-containing protein</fullName>
    </recommendedName>
</protein>
<dbReference type="PROSITE" id="PS51750">
    <property type="entry name" value="BRO_N"/>
    <property type="match status" value="1"/>
</dbReference>
<sequence>MNNLMIFENKQVEVFELNGQVLFNPYHCGQCLELTESAVRNHLANMNSRQAILLRNSDVREKDFRKLNNAGEKFLTESGVYKIIFKSKKEEAEKFQDWVTDEVLPSIRKTGCYNSNKITKERIMAVIETLREDEYKNEAVAGLLKLIPVDESKRLSRRKIVDFTLDIKSILDEFLAKDNVILRKIPYGIAVDRIKLYKYFSKYGLTSYEALRLLDEYKLIYHKPSKARTVQIRISGKSNPIRAVVLIPNYK</sequence>
<dbReference type="Pfam" id="PF02498">
    <property type="entry name" value="Bro-N"/>
    <property type="match status" value="1"/>
</dbReference>
<proteinExistence type="predicted"/>
<dbReference type="STRING" id="29367.CLPUN_35530"/>
<keyword evidence="3" id="KW-1185">Reference proteome</keyword>
<dbReference type="Proteomes" id="UP000190890">
    <property type="component" value="Unassembled WGS sequence"/>
</dbReference>
<evidence type="ECO:0000259" key="1">
    <source>
        <dbReference type="PROSITE" id="PS51750"/>
    </source>
</evidence>
<dbReference type="RefSeq" id="WP_242954171.1">
    <property type="nucleotide sequence ID" value="NZ_LZZM01000190.1"/>
</dbReference>
<name>A0A1S8TBK4_9CLOT</name>
<organism evidence="2 3">
    <name type="scientific">Clostridium puniceum</name>
    <dbReference type="NCBI Taxonomy" id="29367"/>
    <lineage>
        <taxon>Bacteria</taxon>
        <taxon>Bacillati</taxon>
        <taxon>Bacillota</taxon>
        <taxon>Clostridia</taxon>
        <taxon>Eubacteriales</taxon>
        <taxon>Clostridiaceae</taxon>
        <taxon>Clostridium</taxon>
    </lineage>
</organism>
<comment type="caution">
    <text evidence="2">The sequence shown here is derived from an EMBL/GenBank/DDBJ whole genome shotgun (WGS) entry which is preliminary data.</text>
</comment>
<gene>
    <name evidence="2" type="ORF">CLPUN_35530</name>
</gene>
<feature type="domain" description="Bro-N" evidence="1">
    <location>
        <begin position="1"/>
        <end position="111"/>
    </location>
</feature>